<sequence length="38" mass="4077">MATKNAMQANDQEISDGMDIIARLAGLKANLLEPVSVF</sequence>
<dbReference type="EMBL" id="DS022309">
    <property type="protein sequence ID" value="OAJ43331.1"/>
    <property type="molecule type" value="Genomic_DNA"/>
</dbReference>
<name>A0A177WV45_BATDL</name>
<accession>A0A177WV45</accession>
<protein>
    <submittedName>
        <fullName evidence="1">Uncharacterized protein</fullName>
    </submittedName>
</protein>
<dbReference type="VEuPathDB" id="FungiDB:BDEG_26698"/>
<dbReference type="Proteomes" id="UP000077115">
    <property type="component" value="Unassembled WGS sequence"/>
</dbReference>
<gene>
    <name evidence="1" type="ORF">BDEG_26698</name>
</gene>
<dbReference type="AlphaFoldDB" id="A0A177WV45"/>
<proteinExistence type="predicted"/>
<evidence type="ECO:0000313" key="1">
    <source>
        <dbReference type="EMBL" id="OAJ43331.1"/>
    </source>
</evidence>
<reference evidence="1 2" key="1">
    <citation type="submission" date="2006-10" db="EMBL/GenBank/DDBJ databases">
        <title>The Genome Sequence of Batrachochytrium dendrobatidis JEL423.</title>
        <authorList>
            <consortium name="The Broad Institute Genome Sequencing Platform"/>
            <person name="Birren B."/>
            <person name="Lander E."/>
            <person name="Galagan J."/>
            <person name="Cuomo C."/>
            <person name="Devon K."/>
            <person name="Jaffe D."/>
            <person name="Butler J."/>
            <person name="Alvarez P."/>
            <person name="Gnerre S."/>
            <person name="Grabherr M."/>
            <person name="Kleber M."/>
            <person name="Mauceli E."/>
            <person name="Brockman W."/>
            <person name="Young S."/>
            <person name="LaButti K."/>
            <person name="Sykes S."/>
            <person name="DeCaprio D."/>
            <person name="Crawford M."/>
            <person name="Koehrsen M."/>
            <person name="Engels R."/>
            <person name="Montgomery P."/>
            <person name="Pearson M."/>
            <person name="Howarth C."/>
            <person name="Larson L."/>
            <person name="White J."/>
            <person name="O'Leary S."/>
            <person name="Kodira C."/>
            <person name="Zeng Q."/>
            <person name="Yandava C."/>
            <person name="Alvarado L."/>
            <person name="Longcore J."/>
            <person name="James T."/>
        </authorList>
    </citation>
    <scope>NUCLEOTIDE SEQUENCE [LARGE SCALE GENOMIC DNA]</scope>
    <source>
        <strain evidence="1 2">JEL423</strain>
    </source>
</reference>
<reference evidence="1 2" key="2">
    <citation type="submission" date="2016-05" db="EMBL/GenBank/DDBJ databases">
        <title>Lineage-specific infection strategies underlie the spectrum of fungal disease in amphibians.</title>
        <authorList>
            <person name="Cuomo C.A."/>
            <person name="Farrer R.A."/>
            <person name="James T."/>
            <person name="Longcore J."/>
            <person name="Birren B."/>
        </authorList>
    </citation>
    <scope>NUCLEOTIDE SEQUENCE [LARGE SCALE GENOMIC DNA]</scope>
    <source>
        <strain evidence="1 2">JEL423</strain>
    </source>
</reference>
<evidence type="ECO:0000313" key="2">
    <source>
        <dbReference type="Proteomes" id="UP000077115"/>
    </source>
</evidence>
<organism evidence="1 2">
    <name type="scientific">Batrachochytrium dendrobatidis (strain JEL423)</name>
    <dbReference type="NCBI Taxonomy" id="403673"/>
    <lineage>
        <taxon>Eukaryota</taxon>
        <taxon>Fungi</taxon>
        <taxon>Fungi incertae sedis</taxon>
        <taxon>Chytridiomycota</taxon>
        <taxon>Chytridiomycota incertae sedis</taxon>
        <taxon>Chytridiomycetes</taxon>
        <taxon>Rhizophydiales</taxon>
        <taxon>Rhizophydiales incertae sedis</taxon>
        <taxon>Batrachochytrium</taxon>
    </lineage>
</organism>